<protein>
    <submittedName>
        <fullName evidence="1">Uncharacterized protein</fullName>
    </submittedName>
</protein>
<accession>A0A844F6U4</accession>
<name>A0A844F6U4_CLOSV</name>
<dbReference type="RefSeq" id="WP_154322082.1">
    <property type="nucleotide sequence ID" value="NZ_CP045695.1"/>
</dbReference>
<comment type="caution">
    <text evidence="1">The sequence shown here is derived from an EMBL/GenBank/DDBJ whole genome shotgun (WGS) entry which is preliminary data.</text>
</comment>
<evidence type="ECO:0000313" key="2">
    <source>
        <dbReference type="Proteomes" id="UP000462363"/>
    </source>
</evidence>
<reference evidence="1 2" key="1">
    <citation type="submission" date="2019-08" db="EMBL/GenBank/DDBJ databases">
        <title>In-depth cultivation of the pig gut microbiome towards novel bacterial diversity and tailored functional studies.</title>
        <authorList>
            <person name="Wylensek D."/>
            <person name="Hitch T.C.A."/>
            <person name="Clavel T."/>
        </authorList>
    </citation>
    <scope>NUCLEOTIDE SEQUENCE [LARGE SCALE GENOMIC DNA]</scope>
    <source>
        <strain evidence="1 2">BL-389-WT-3D</strain>
    </source>
</reference>
<gene>
    <name evidence="1" type="ORF">FYJ37_12365</name>
</gene>
<proteinExistence type="predicted"/>
<dbReference type="EMBL" id="VUMB01000026">
    <property type="protein sequence ID" value="MSS41123.1"/>
    <property type="molecule type" value="Genomic_DNA"/>
</dbReference>
<evidence type="ECO:0000313" key="1">
    <source>
        <dbReference type="EMBL" id="MSS41123.1"/>
    </source>
</evidence>
<dbReference type="Proteomes" id="UP000462363">
    <property type="component" value="Unassembled WGS sequence"/>
</dbReference>
<sequence length="77" mass="8879">MKSNSKNELVKLISICGQVAEHKSEKFLESGKDEAMILSALSENEQEQLKALLEKLQKIWLSEHAEHHRHKKETELV</sequence>
<organism evidence="1 2">
    <name type="scientific">Clostridium scindens (strain JCM 10418 / VPI 12708)</name>
    <dbReference type="NCBI Taxonomy" id="29347"/>
    <lineage>
        <taxon>Bacteria</taxon>
        <taxon>Bacillati</taxon>
        <taxon>Bacillota</taxon>
        <taxon>Clostridia</taxon>
        <taxon>Lachnospirales</taxon>
        <taxon>Lachnospiraceae</taxon>
    </lineage>
</organism>
<dbReference type="AlphaFoldDB" id="A0A844F6U4"/>